<evidence type="ECO:0000256" key="13">
    <source>
        <dbReference type="SAM" id="MobiDB-lite"/>
    </source>
</evidence>
<dbReference type="AlphaFoldDB" id="A0A8H6FRJ1"/>
<dbReference type="EMBL" id="JACCJC010000038">
    <property type="protein sequence ID" value="KAF6233382.1"/>
    <property type="molecule type" value="Genomic_DNA"/>
</dbReference>
<evidence type="ECO:0000313" key="16">
    <source>
        <dbReference type="Proteomes" id="UP000578531"/>
    </source>
</evidence>
<dbReference type="InterPro" id="IPR050732">
    <property type="entry name" value="Beta-glucan_modifiers"/>
</dbReference>
<feature type="chain" id="PRO_5034485455" description="Probable beta-glucosidase btgE" evidence="14">
    <location>
        <begin position="20"/>
        <end position="373"/>
    </location>
</feature>
<evidence type="ECO:0000256" key="11">
    <source>
        <dbReference type="ARBA" id="ARBA00041516"/>
    </source>
</evidence>
<evidence type="ECO:0000313" key="15">
    <source>
        <dbReference type="EMBL" id="KAF6233382.1"/>
    </source>
</evidence>
<name>A0A8H6FRJ1_9LECA</name>
<organism evidence="15 16">
    <name type="scientific">Letharia columbiana</name>
    <dbReference type="NCBI Taxonomy" id="112416"/>
    <lineage>
        <taxon>Eukaryota</taxon>
        <taxon>Fungi</taxon>
        <taxon>Dikarya</taxon>
        <taxon>Ascomycota</taxon>
        <taxon>Pezizomycotina</taxon>
        <taxon>Lecanoromycetes</taxon>
        <taxon>OSLEUM clade</taxon>
        <taxon>Lecanoromycetidae</taxon>
        <taxon>Lecanorales</taxon>
        <taxon>Lecanorineae</taxon>
        <taxon>Parmeliaceae</taxon>
        <taxon>Letharia</taxon>
    </lineage>
</organism>
<evidence type="ECO:0000256" key="14">
    <source>
        <dbReference type="SAM" id="SignalP"/>
    </source>
</evidence>
<evidence type="ECO:0000256" key="1">
    <source>
        <dbReference type="ARBA" id="ARBA00004191"/>
    </source>
</evidence>
<evidence type="ECO:0000256" key="3">
    <source>
        <dbReference type="ARBA" id="ARBA00022512"/>
    </source>
</evidence>
<keyword evidence="7" id="KW-0326">Glycosidase</keyword>
<evidence type="ECO:0000256" key="6">
    <source>
        <dbReference type="ARBA" id="ARBA00022801"/>
    </source>
</evidence>
<comment type="similarity">
    <text evidence="2">Belongs to the glycosyl hydrolase 17 family.</text>
</comment>
<evidence type="ECO:0000256" key="4">
    <source>
        <dbReference type="ARBA" id="ARBA00022525"/>
    </source>
</evidence>
<accession>A0A8H6FRJ1</accession>
<dbReference type="Proteomes" id="UP000578531">
    <property type="component" value="Unassembled WGS sequence"/>
</dbReference>
<evidence type="ECO:0000256" key="8">
    <source>
        <dbReference type="ARBA" id="ARBA00024983"/>
    </source>
</evidence>
<dbReference type="PANTHER" id="PTHR16631:SF24">
    <property type="entry name" value="FAMILY 17 GLUCOSIDASE SCW11-RELATED"/>
    <property type="match status" value="1"/>
</dbReference>
<keyword evidence="5 14" id="KW-0732">Signal</keyword>
<protein>
    <recommendedName>
        <fullName evidence="9">Probable beta-glucosidase btgE</fullName>
    </recommendedName>
    <alternativeName>
        <fullName evidence="10">Beta-D-glucoside glucohydrolase btgE</fullName>
    </alternativeName>
    <alternativeName>
        <fullName evidence="12">Cellobiase btgE</fullName>
    </alternativeName>
    <alternativeName>
        <fullName evidence="11">Gentiobiase btgE</fullName>
    </alternativeName>
</protein>
<gene>
    <name evidence="15" type="ORF">HO173_008314</name>
</gene>
<feature type="signal peptide" evidence="14">
    <location>
        <begin position="1"/>
        <end position="19"/>
    </location>
</feature>
<evidence type="ECO:0000256" key="2">
    <source>
        <dbReference type="ARBA" id="ARBA00008773"/>
    </source>
</evidence>
<evidence type="ECO:0000256" key="12">
    <source>
        <dbReference type="ARBA" id="ARBA00042762"/>
    </source>
</evidence>
<keyword evidence="4" id="KW-0964">Secreted</keyword>
<dbReference type="InterPro" id="IPR017853">
    <property type="entry name" value="GH"/>
</dbReference>
<evidence type="ECO:0000256" key="9">
    <source>
        <dbReference type="ARBA" id="ARBA00039284"/>
    </source>
</evidence>
<comment type="function">
    <text evidence="8">Beta-glucosidases are one of a number of cellulolytic enzymes involved in the degradation of cellulosic biomass. Catalyzes the last step releasing glucose from the inhibitory cellobiose.</text>
</comment>
<proteinExistence type="inferred from homology"/>
<dbReference type="OrthoDB" id="4082933at2759"/>
<evidence type="ECO:0000256" key="10">
    <source>
        <dbReference type="ARBA" id="ARBA00041495"/>
    </source>
</evidence>
<keyword evidence="6" id="KW-0378">Hydrolase</keyword>
<evidence type="ECO:0000256" key="7">
    <source>
        <dbReference type="ARBA" id="ARBA00023295"/>
    </source>
</evidence>
<comment type="caution">
    <text evidence="15">The sequence shown here is derived from an EMBL/GenBank/DDBJ whole genome shotgun (WGS) entry which is preliminary data.</text>
</comment>
<dbReference type="RefSeq" id="XP_037162800.1">
    <property type="nucleotide sequence ID" value="XM_037310214.1"/>
</dbReference>
<keyword evidence="16" id="KW-1185">Reference proteome</keyword>
<dbReference type="PANTHER" id="PTHR16631">
    <property type="entry name" value="GLUCAN 1,3-BETA-GLUCOSIDASE"/>
    <property type="match status" value="1"/>
</dbReference>
<dbReference type="GO" id="GO:0071555">
    <property type="term" value="P:cell wall organization"/>
    <property type="evidence" value="ECO:0007669"/>
    <property type="project" value="TreeGrafter"/>
</dbReference>
<dbReference type="GO" id="GO:0009277">
    <property type="term" value="C:fungal-type cell wall"/>
    <property type="evidence" value="ECO:0007669"/>
    <property type="project" value="TreeGrafter"/>
</dbReference>
<feature type="region of interest" description="Disordered" evidence="13">
    <location>
        <begin position="64"/>
        <end position="100"/>
    </location>
</feature>
<reference evidence="15 16" key="1">
    <citation type="journal article" date="2020" name="Genomics">
        <title>Complete, high-quality genomes from long-read metagenomic sequencing of two wolf lichen thalli reveals enigmatic genome architecture.</title>
        <authorList>
            <person name="McKenzie S.K."/>
            <person name="Walston R.F."/>
            <person name="Allen J.L."/>
        </authorList>
    </citation>
    <scope>NUCLEOTIDE SEQUENCE [LARGE SCALE GENOMIC DNA]</scope>
    <source>
        <strain evidence="15">WasteWater2</strain>
    </source>
</reference>
<sequence>MKGIIYLGAAVALLRSVAAFLPTNHDDYDDQDQVILQPAKGLNKAASTVAESTEHIEAAIPAQRFASNSPRPHDTPSQNPGQSPSPHDTTLHPSQPQKSNFTIGSASSQWAIAYTPYTSTLSCLSASSIRSDVATIARKGFTSIRLYSIDCSALRHVGHAARTHGLKLIIGIPIDDGLADAETQLSDLIAWAGTPADNQWSLIELIVVGNEAIFNTHATAPALATFITTSRVTLRAAGYAGPVTTTEPLSILAQHRRTLCPALDLAAATIQPFFHPSVPAAAAGAYVRSELARLAAVCPGLPAVCLETGWPSRGRPNGAAVPGYLEQWMAVAGIMAEGAGGRSVVLGFGDEGWRDEGAFGVEGSWGCGHVFGE</sequence>
<dbReference type="SUPFAM" id="SSF51445">
    <property type="entry name" value="(Trans)glycosidases"/>
    <property type="match status" value="1"/>
</dbReference>
<keyword evidence="3" id="KW-0134">Cell wall</keyword>
<evidence type="ECO:0000256" key="5">
    <source>
        <dbReference type="ARBA" id="ARBA00022729"/>
    </source>
</evidence>
<dbReference type="GO" id="GO:0042973">
    <property type="term" value="F:glucan endo-1,3-beta-D-glucosidase activity"/>
    <property type="evidence" value="ECO:0007669"/>
    <property type="project" value="TreeGrafter"/>
</dbReference>
<dbReference type="GO" id="GO:0009986">
    <property type="term" value="C:cell surface"/>
    <property type="evidence" value="ECO:0007669"/>
    <property type="project" value="TreeGrafter"/>
</dbReference>
<dbReference type="GO" id="GO:0005576">
    <property type="term" value="C:extracellular region"/>
    <property type="evidence" value="ECO:0007669"/>
    <property type="project" value="TreeGrafter"/>
</dbReference>
<dbReference type="Gene3D" id="3.20.20.80">
    <property type="entry name" value="Glycosidases"/>
    <property type="match status" value="1"/>
</dbReference>
<comment type="subcellular location">
    <subcellularLocation>
        <location evidence="1">Secreted</location>
        <location evidence="1">Cell wall</location>
    </subcellularLocation>
</comment>
<feature type="compositionally biased region" description="Polar residues" evidence="13">
    <location>
        <begin position="65"/>
        <end position="100"/>
    </location>
</feature>
<dbReference type="GeneID" id="59289970"/>